<evidence type="ECO:0000256" key="15">
    <source>
        <dbReference type="ARBA" id="ARBA00030800"/>
    </source>
</evidence>
<evidence type="ECO:0000313" key="20">
    <source>
        <dbReference type="EMBL" id="ACB74834.1"/>
    </source>
</evidence>
<gene>
    <name evidence="20" type="ordered locus">Oter_1550</name>
</gene>
<dbReference type="InterPro" id="IPR050482">
    <property type="entry name" value="Sensor_HK_TwoCompSys"/>
</dbReference>
<dbReference type="AlphaFoldDB" id="B1ZTP8"/>
<dbReference type="PROSITE" id="PS50109">
    <property type="entry name" value="HIS_KIN"/>
    <property type="match status" value="1"/>
</dbReference>
<dbReference type="EC" id="2.7.13.3" evidence="4"/>
<evidence type="ECO:0000259" key="18">
    <source>
        <dbReference type="PROSITE" id="PS50109"/>
    </source>
</evidence>
<evidence type="ECO:0000256" key="12">
    <source>
        <dbReference type="ARBA" id="ARBA00023012"/>
    </source>
</evidence>
<dbReference type="GO" id="GO:0051539">
    <property type="term" value="F:4 iron, 4 sulfur cluster binding"/>
    <property type="evidence" value="ECO:0007669"/>
    <property type="project" value="UniProtKB-KW"/>
</dbReference>
<organism evidence="20 21">
    <name type="scientific">Opitutus terrae (strain DSM 11246 / JCM 15787 / PB90-1)</name>
    <dbReference type="NCBI Taxonomy" id="452637"/>
    <lineage>
        <taxon>Bacteria</taxon>
        <taxon>Pseudomonadati</taxon>
        <taxon>Verrucomicrobiota</taxon>
        <taxon>Opitutia</taxon>
        <taxon>Opitutales</taxon>
        <taxon>Opitutaceae</taxon>
        <taxon>Opitutus</taxon>
    </lineage>
</organism>
<evidence type="ECO:0000256" key="9">
    <source>
        <dbReference type="ARBA" id="ARBA00022723"/>
    </source>
</evidence>
<comment type="subcellular location">
    <subcellularLocation>
        <location evidence="3">Cytoplasm</location>
    </subcellularLocation>
</comment>
<keyword evidence="9" id="KW-0479">Metal-binding</keyword>
<dbReference type="InterPro" id="IPR004358">
    <property type="entry name" value="Sig_transdc_His_kin-like_C"/>
</dbReference>
<keyword evidence="12" id="KW-0902">Two-component regulatory system</keyword>
<protein>
    <recommendedName>
        <fullName evidence="5">Oxygen sensor histidine kinase NreB</fullName>
        <ecNumber evidence="4">2.7.13.3</ecNumber>
    </recommendedName>
    <alternativeName>
        <fullName evidence="15">Nitrogen regulation protein B</fullName>
    </alternativeName>
</protein>
<keyword evidence="11" id="KW-0408">Iron</keyword>
<evidence type="ECO:0000256" key="10">
    <source>
        <dbReference type="ARBA" id="ARBA00022777"/>
    </source>
</evidence>
<dbReference type="InterPro" id="IPR003594">
    <property type="entry name" value="HATPase_dom"/>
</dbReference>
<proteinExistence type="predicted"/>
<evidence type="ECO:0000256" key="17">
    <source>
        <dbReference type="SAM" id="Coils"/>
    </source>
</evidence>
<dbReference type="Gene3D" id="1.20.5.1930">
    <property type="match status" value="1"/>
</dbReference>
<feature type="coiled-coil region" evidence="17">
    <location>
        <begin position="126"/>
        <end position="153"/>
    </location>
</feature>
<dbReference type="InterPro" id="IPR001789">
    <property type="entry name" value="Sig_transdc_resp-reg_receiver"/>
</dbReference>
<keyword evidence="8" id="KW-0808">Transferase</keyword>
<sequence>MSDTPRKPLILVVDDDEGLAFLITETLRAEGHDVVTADSWTAALQRVGERGPDLMLLDLKLKDVAGHQLLERVRQQKLSVPFIVVTGQGDERIAVEVMKHGALDYVMKDTVMLDVLPGMVDRALTAIERDRALAAAERERQRLEREILEAGEREQHRIGQDLHDGLGQQLTAIEMMCASLKADVAVAQPELTKQVERICAALREAVSHTRSMARGLVPVKDEPEALWASLIELAERTTALGRATCRLDCPEPVLVTNNVVAGHLYRIAQEAVNNAIKHSGATEVVISLACHDGELRLGIVDNGRGLARTKSAGMGLQVMKHRARVIGAELEVESKSGKGVAIACTLPLAS</sequence>
<evidence type="ECO:0000256" key="8">
    <source>
        <dbReference type="ARBA" id="ARBA00022679"/>
    </source>
</evidence>
<keyword evidence="21" id="KW-1185">Reference proteome</keyword>
<evidence type="ECO:0000256" key="3">
    <source>
        <dbReference type="ARBA" id="ARBA00004496"/>
    </source>
</evidence>
<dbReference type="GO" id="GO:0046983">
    <property type="term" value="F:protein dimerization activity"/>
    <property type="evidence" value="ECO:0007669"/>
    <property type="project" value="InterPro"/>
</dbReference>
<evidence type="ECO:0000313" key="21">
    <source>
        <dbReference type="Proteomes" id="UP000007013"/>
    </source>
</evidence>
<dbReference type="Proteomes" id="UP000007013">
    <property type="component" value="Chromosome"/>
</dbReference>
<dbReference type="RefSeq" id="WP_012374372.1">
    <property type="nucleotide sequence ID" value="NC_010571.1"/>
</dbReference>
<evidence type="ECO:0000256" key="13">
    <source>
        <dbReference type="ARBA" id="ARBA00023014"/>
    </source>
</evidence>
<dbReference type="SMART" id="SM00387">
    <property type="entry name" value="HATPase_c"/>
    <property type="match status" value="1"/>
</dbReference>
<evidence type="ECO:0000256" key="16">
    <source>
        <dbReference type="PROSITE-ProRule" id="PRU00169"/>
    </source>
</evidence>
<feature type="domain" description="Response regulatory" evidence="19">
    <location>
        <begin position="9"/>
        <end position="123"/>
    </location>
</feature>
<dbReference type="SUPFAM" id="SSF52172">
    <property type="entry name" value="CheY-like"/>
    <property type="match status" value="1"/>
</dbReference>
<keyword evidence="16" id="KW-0597">Phosphoprotein</keyword>
<dbReference type="InterPro" id="IPR036890">
    <property type="entry name" value="HATPase_C_sf"/>
</dbReference>
<accession>B1ZTP8</accession>
<dbReference type="CDD" id="cd16917">
    <property type="entry name" value="HATPase_UhpB-NarQ-NarX-like"/>
    <property type="match status" value="1"/>
</dbReference>
<dbReference type="GO" id="GO:0000155">
    <property type="term" value="F:phosphorelay sensor kinase activity"/>
    <property type="evidence" value="ECO:0007669"/>
    <property type="project" value="InterPro"/>
</dbReference>
<dbReference type="Pfam" id="PF07730">
    <property type="entry name" value="HisKA_3"/>
    <property type="match status" value="1"/>
</dbReference>
<evidence type="ECO:0000256" key="4">
    <source>
        <dbReference type="ARBA" id="ARBA00012438"/>
    </source>
</evidence>
<evidence type="ECO:0000256" key="1">
    <source>
        <dbReference type="ARBA" id="ARBA00000085"/>
    </source>
</evidence>
<dbReference type="PROSITE" id="PS50110">
    <property type="entry name" value="RESPONSE_REGULATORY"/>
    <property type="match status" value="1"/>
</dbReference>
<dbReference type="Gene3D" id="3.30.565.10">
    <property type="entry name" value="Histidine kinase-like ATPase, C-terminal domain"/>
    <property type="match status" value="1"/>
</dbReference>
<dbReference type="STRING" id="452637.Oter_1550"/>
<evidence type="ECO:0000256" key="14">
    <source>
        <dbReference type="ARBA" id="ARBA00024827"/>
    </source>
</evidence>
<evidence type="ECO:0000256" key="7">
    <source>
        <dbReference type="ARBA" id="ARBA00022490"/>
    </source>
</evidence>
<dbReference type="HOGENOM" id="CLU_000445_114_72_0"/>
<dbReference type="CDD" id="cd00156">
    <property type="entry name" value="REC"/>
    <property type="match status" value="1"/>
</dbReference>
<evidence type="ECO:0000256" key="2">
    <source>
        <dbReference type="ARBA" id="ARBA00001966"/>
    </source>
</evidence>
<keyword evidence="7" id="KW-0963">Cytoplasm</keyword>
<dbReference type="GO" id="GO:0005737">
    <property type="term" value="C:cytoplasm"/>
    <property type="evidence" value="ECO:0007669"/>
    <property type="project" value="UniProtKB-SubCell"/>
</dbReference>
<comment type="catalytic activity">
    <reaction evidence="1">
        <text>ATP + protein L-histidine = ADP + protein N-phospho-L-histidine.</text>
        <dbReference type="EC" id="2.7.13.3"/>
    </reaction>
</comment>
<dbReference type="SMART" id="SM00448">
    <property type="entry name" value="REC"/>
    <property type="match status" value="1"/>
</dbReference>
<reference evidence="20 21" key="1">
    <citation type="journal article" date="2011" name="J. Bacteriol.">
        <title>Genome sequence of the verrucomicrobium Opitutus terrae PB90-1, an abundant inhabitant of rice paddy soil ecosystems.</title>
        <authorList>
            <person name="van Passel M.W."/>
            <person name="Kant R."/>
            <person name="Palva A."/>
            <person name="Copeland A."/>
            <person name="Lucas S."/>
            <person name="Lapidus A."/>
            <person name="Glavina del Rio T."/>
            <person name="Pitluck S."/>
            <person name="Goltsman E."/>
            <person name="Clum A."/>
            <person name="Sun H."/>
            <person name="Schmutz J."/>
            <person name="Larimer F.W."/>
            <person name="Land M.L."/>
            <person name="Hauser L."/>
            <person name="Kyrpides N."/>
            <person name="Mikhailova N."/>
            <person name="Richardson P.P."/>
            <person name="Janssen P.H."/>
            <person name="de Vos W.M."/>
            <person name="Smidt H."/>
        </authorList>
    </citation>
    <scope>NUCLEOTIDE SEQUENCE [LARGE SCALE GENOMIC DNA]</scope>
    <source>
        <strain evidence="21">DSM 11246 / JCM 15787 / PB90-1</strain>
    </source>
</reference>
<dbReference type="Pfam" id="PF02518">
    <property type="entry name" value="HATPase_c"/>
    <property type="match status" value="1"/>
</dbReference>
<name>B1ZTP8_OPITP</name>
<feature type="domain" description="Histidine kinase" evidence="18">
    <location>
        <begin position="264"/>
        <end position="350"/>
    </location>
</feature>
<dbReference type="PANTHER" id="PTHR24421">
    <property type="entry name" value="NITRATE/NITRITE SENSOR PROTEIN NARX-RELATED"/>
    <property type="match status" value="1"/>
</dbReference>
<dbReference type="KEGG" id="ote:Oter_1550"/>
<dbReference type="InterPro" id="IPR011006">
    <property type="entry name" value="CheY-like_superfamily"/>
</dbReference>
<evidence type="ECO:0000259" key="19">
    <source>
        <dbReference type="PROSITE" id="PS50110"/>
    </source>
</evidence>
<dbReference type="eggNOG" id="COG4585">
    <property type="taxonomic scope" value="Bacteria"/>
</dbReference>
<dbReference type="Pfam" id="PF00072">
    <property type="entry name" value="Response_reg"/>
    <property type="match status" value="1"/>
</dbReference>
<evidence type="ECO:0000256" key="11">
    <source>
        <dbReference type="ARBA" id="ARBA00023004"/>
    </source>
</evidence>
<evidence type="ECO:0000256" key="5">
    <source>
        <dbReference type="ARBA" id="ARBA00017322"/>
    </source>
</evidence>
<keyword evidence="6" id="KW-0004">4Fe-4S</keyword>
<keyword evidence="17" id="KW-0175">Coiled coil</keyword>
<comment type="function">
    <text evidence="14">Member of the two-component regulatory system NreB/NreC involved in the control of dissimilatory nitrate/nitrite reduction in response to oxygen. NreB functions as a direct oxygen sensor histidine kinase which is autophosphorylated, in the absence of oxygen, probably at the conserved histidine residue, and transfers its phosphate group probably to a conserved aspartate residue of NreC. NreB/NreC activates the expression of the nitrate (narGHJI) and nitrite (nir) reductase operons, as well as the putative nitrate transporter gene narT.</text>
</comment>
<dbReference type="OrthoDB" id="179764at2"/>
<dbReference type="GO" id="GO:0016020">
    <property type="term" value="C:membrane"/>
    <property type="evidence" value="ECO:0007669"/>
    <property type="project" value="InterPro"/>
</dbReference>
<dbReference type="InterPro" id="IPR005467">
    <property type="entry name" value="His_kinase_dom"/>
</dbReference>
<dbReference type="GO" id="GO:0046872">
    <property type="term" value="F:metal ion binding"/>
    <property type="evidence" value="ECO:0007669"/>
    <property type="project" value="UniProtKB-KW"/>
</dbReference>
<dbReference type="EMBL" id="CP001032">
    <property type="protein sequence ID" value="ACB74834.1"/>
    <property type="molecule type" value="Genomic_DNA"/>
</dbReference>
<feature type="modified residue" description="4-aspartylphosphate" evidence="16">
    <location>
        <position position="58"/>
    </location>
</feature>
<comment type="cofactor">
    <cofactor evidence="2">
        <name>[4Fe-4S] cluster</name>
        <dbReference type="ChEBI" id="CHEBI:49883"/>
    </cofactor>
</comment>
<dbReference type="PRINTS" id="PR00344">
    <property type="entry name" value="BCTRLSENSOR"/>
</dbReference>
<dbReference type="Gene3D" id="3.40.50.2300">
    <property type="match status" value="1"/>
</dbReference>
<keyword evidence="13" id="KW-0411">Iron-sulfur</keyword>
<dbReference type="eggNOG" id="COG2204">
    <property type="taxonomic scope" value="Bacteria"/>
</dbReference>
<keyword evidence="10 20" id="KW-0418">Kinase</keyword>
<dbReference type="SUPFAM" id="SSF55874">
    <property type="entry name" value="ATPase domain of HSP90 chaperone/DNA topoisomerase II/histidine kinase"/>
    <property type="match status" value="1"/>
</dbReference>
<dbReference type="InterPro" id="IPR011712">
    <property type="entry name" value="Sig_transdc_His_kin_sub3_dim/P"/>
</dbReference>
<evidence type="ECO:0000256" key="6">
    <source>
        <dbReference type="ARBA" id="ARBA00022485"/>
    </source>
</evidence>